<protein>
    <recommendedName>
        <fullName evidence="3">Brl1/Brr6 domain-containing protein</fullName>
    </recommendedName>
</protein>
<dbReference type="OrthoDB" id="3972387at2759"/>
<dbReference type="AlphaFoldDB" id="A0A1B7TCU4"/>
<feature type="region of interest" description="Disordered" evidence="1">
    <location>
        <begin position="109"/>
        <end position="131"/>
    </location>
</feature>
<dbReference type="GO" id="GO:0006998">
    <property type="term" value="P:nuclear envelope organization"/>
    <property type="evidence" value="ECO:0007669"/>
    <property type="project" value="InterPro"/>
</dbReference>
<dbReference type="Pfam" id="PF10104">
    <property type="entry name" value="Brr6_like_C_C"/>
    <property type="match status" value="1"/>
</dbReference>
<name>A0A1B7TCU4_9ASCO</name>
<dbReference type="InterPro" id="IPR018767">
    <property type="entry name" value="Brl1/Brr6_dom"/>
</dbReference>
<keyword evidence="5" id="KW-1185">Reference proteome</keyword>
<accession>A0A1B7TCU4</accession>
<feature type="compositionally biased region" description="Low complexity" evidence="1">
    <location>
        <begin position="557"/>
        <end position="571"/>
    </location>
</feature>
<dbReference type="PANTHER" id="PTHR28136:SF1">
    <property type="entry name" value="NUCLEUS EXPORT PROTEIN BRL1"/>
    <property type="match status" value="1"/>
</dbReference>
<feature type="transmembrane region" description="Helical" evidence="2">
    <location>
        <begin position="403"/>
        <end position="421"/>
    </location>
</feature>
<evidence type="ECO:0000313" key="4">
    <source>
        <dbReference type="EMBL" id="OBA26554.1"/>
    </source>
</evidence>
<evidence type="ECO:0000256" key="1">
    <source>
        <dbReference type="SAM" id="MobiDB-lite"/>
    </source>
</evidence>
<dbReference type="EMBL" id="LXPE01000016">
    <property type="protein sequence ID" value="OBA26554.1"/>
    <property type="molecule type" value="Genomic_DNA"/>
</dbReference>
<evidence type="ECO:0000256" key="2">
    <source>
        <dbReference type="SAM" id="Phobius"/>
    </source>
</evidence>
<reference evidence="5" key="1">
    <citation type="journal article" date="2016" name="Proc. Natl. Acad. Sci. U.S.A.">
        <title>Comparative genomics of biotechnologically important yeasts.</title>
        <authorList>
            <person name="Riley R."/>
            <person name="Haridas S."/>
            <person name="Wolfe K.H."/>
            <person name="Lopes M.R."/>
            <person name="Hittinger C.T."/>
            <person name="Goeker M."/>
            <person name="Salamov A.A."/>
            <person name="Wisecaver J.H."/>
            <person name="Long T.M."/>
            <person name="Calvey C.H."/>
            <person name="Aerts A.L."/>
            <person name="Barry K.W."/>
            <person name="Choi C."/>
            <person name="Clum A."/>
            <person name="Coughlan A.Y."/>
            <person name="Deshpande S."/>
            <person name="Douglass A.P."/>
            <person name="Hanson S.J."/>
            <person name="Klenk H.-P."/>
            <person name="LaButti K.M."/>
            <person name="Lapidus A."/>
            <person name="Lindquist E.A."/>
            <person name="Lipzen A.M."/>
            <person name="Meier-Kolthoff J.P."/>
            <person name="Ohm R.A."/>
            <person name="Otillar R.P."/>
            <person name="Pangilinan J.L."/>
            <person name="Peng Y."/>
            <person name="Rokas A."/>
            <person name="Rosa C.A."/>
            <person name="Scheuner C."/>
            <person name="Sibirny A.A."/>
            <person name="Slot J.C."/>
            <person name="Stielow J.B."/>
            <person name="Sun H."/>
            <person name="Kurtzman C.P."/>
            <person name="Blackwell M."/>
            <person name="Grigoriev I.V."/>
            <person name="Jeffries T.W."/>
        </authorList>
    </citation>
    <scope>NUCLEOTIDE SEQUENCE [LARGE SCALE GENOMIC DNA]</scope>
    <source>
        <strain evidence="5">NRRL Y-1626</strain>
    </source>
</reference>
<dbReference type="GO" id="GO:0031965">
    <property type="term" value="C:nuclear membrane"/>
    <property type="evidence" value="ECO:0007669"/>
    <property type="project" value="InterPro"/>
</dbReference>
<feature type="compositionally biased region" description="Basic and acidic residues" evidence="1">
    <location>
        <begin position="274"/>
        <end position="307"/>
    </location>
</feature>
<feature type="domain" description="Brl1/Brr6" evidence="3">
    <location>
        <begin position="397"/>
        <end position="530"/>
    </location>
</feature>
<gene>
    <name evidence="4" type="ORF">HANVADRAFT_53018</name>
</gene>
<dbReference type="Proteomes" id="UP000092321">
    <property type="component" value="Unassembled WGS sequence"/>
</dbReference>
<proteinExistence type="predicted"/>
<sequence length="586" mass="68099">MMNVEQHKNNLKQIALTDHGNSTNINNTSNNLIDKNRWKNRTSSEELKEDFKDIFALREQLKNDHNSIINNVNSNNDNGLLSSIMNELEQITKRDTKKLWIGLDNLSQKQNKEEEERDPITQNKNNKTESDEDDLIELMTNTKNVTEKIKYLNIFDDYETPQNFEQNHQNTPNLIVTDEPDTDIEMIDYDAEGYDDDELFLMSDKHENRDYNSNNNNNINNNYHIPGSDTEDSVMLDMDVNKNNISAGNILKSIINPTELGVQFAQSVLEKEEQKKIQAEPISTKETKTENLKENVEKDKQDNKGEESEIIEEVDGTEPNNNGSYKTIDKQGNTITINNHYYNYFHMGGLGHPNYYRNEFSHGYENYEVDYNYNNKKTLPNPWSSNSTPLKKEIYNLTSYCQIILNTSLYFLAILLIFIFTKTITQDLANLFYQQKQHHISDVARCGQLYDINKCHLGIPKMVDQCTKWQSCMVENVDKKFINKTKIFIRLIAELFGEFLKTIGFLNSVSLFMLLYSCYFIINLFFGYIRGKSYGSFTNKTRSIIEDSNENNKENIDYNNNNNNNNNNINKLENKDGSNNALVLTQ</sequence>
<dbReference type="GO" id="GO:0055088">
    <property type="term" value="P:lipid homeostasis"/>
    <property type="evidence" value="ECO:0007669"/>
    <property type="project" value="InterPro"/>
</dbReference>
<keyword evidence="2" id="KW-0472">Membrane</keyword>
<organism evidence="4 5">
    <name type="scientific">Hanseniaspora valbyensis NRRL Y-1626</name>
    <dbReference type="NCBI Taxonomy" id="766949"/>
    <lineage>
        <taxon>Eukaryota</taxon>
        <taxon>Fungi</taxon>
        <taxon>Dikarya</taxon>
        <taxon>Ascomycota</taxon>
        <taxon>Saccharomycotina</taxon>
        <taxon>Saccharomycetes</taxon>
        <taxon>Saccharomycodales</taxon>
        <taxon>Saccharomycodaceae</taxon>
        <taxon>Hanseniaspora</taxon>
    </lineage>
</organism>
<evidence type="ECO:0000313" key="5">
    <source>
        <dbReference type="Proteomes" id="UP000092321"/>
    </source>
</evidence>
<evidence type="ECO:0000259" key="3">
    <source>
        <dbReference type="SMART" id="SM01042"/>
    </source>
</evidence>
<feature type="transmembrane region" description="Helical" evidence="2">
    <location>
        <begin position="511"/>
        <end position="529"/>
    </location>
</feature>
<dbReference type="SMART" id="SM01042">
    <property type="entry name" value="Brr6_like_C_C"/>
    <property type="match status" value="1"/>
</dbReference>
<comment type="caution">
    <text evidence="4">The sequence shown here is derived from an EMBL/GenBank/DDBJ whole genome shotgun (WGS) entry which is preliminary data.</text>
</comment>
<feature type="region of interest" description="Disordered" evidence="1">
    <location>
        <begin position="274"/>
        <end position="310"/>
    </location>
</feature>
<dbReference type="PANTHER" id="PTHR28136">
    <property type="entry name" value="NUCLEUS EXPORT PROTEIN BRR6"/>
    <property type="match status" value="1"/>
</dbReference>
<keyword evidence="2" id="KW-0812">Transmembrane</keyword>
<dbReference type="InterPro" id="IPR040202">
    <property type="entry name" value="Brl1/Brr6"/>
</dbReference>
<feature type="region of interest" description="Disordered" evidence="1">
    <location>
        <begin position="556"/>
        <end position="579"/>
    </location>
</feature>
<keyword evidence="2" id="KW-1133">Transmembrane helix</keyword>